<dbReference type="NCBIfam" id="TIGR03354">
    <property type="entry name" value="VI_FHA"/>
    <property type="match status" value="1"/>
</dbReference>
<evidence type="ECO:0000313" key="3">
    <source>
        <dbReference type="EMBL" id="MET3585324.1"/>
    </source>
</evidence>
<feature type="compositionally biased region" description="Pro residues" evidence="1">
    <location>
        <begin position="111"/>
        <end position="122"/>
    </location>
</feature>
<comment type="caution">
    <text evidence="3">The sequence shown here is derived from an EMBL/GenBank/DDBJ whole genome shotgun (WGS) entry which is preliminary data.</text>
</comment>
<reference evidence="3 4" key="1">
    <citation type="submission" date="2024-06" db="EMBL/GenBank/DDBJ databases">
        <title>Genomic Encyclopedia of Type Strains, Phase IV (KMG-IV): sequencing the most valuable type-strain genomes for metagenomic binning, comparative biology and taxonomic classification.</title>
        <authorList>
            <person name="Goeker M."/>
        </authorList>
    </citation>
    <scope>NUCLEOTIDE SEQUENCE [LARGE SCALE GENOMIC DNA]</scope>
    <source>
        <strain evidence="3 4">DSM 105042</strain>
    </source>
</reference>
<protein>
    <submittedName>
        <fullName evidence="3">Type VI secretion system FHA domain protein</fullName>
    </submittedName>
</protein>
<gene>
    <name evidence="3" type="ORF">ABID21_001433</name>
</gene>
<feature type="domain" description="Type VI secretion system FHA" evidence="2">
    <location>
        <begin position="338"/>
        <end position="515"/>
    </location>
</feature>
<evidence type="ECO:0000256" key="1">
    <source>
        <dbReference type="SAM" id="MobiDB-lite"/>
    </source>
</evidence>
<sequence>MLVDESTNGIFVGDRNAPLGRGNTIVLAPGTTFRAGRLMIRAELSAAEVKPAASYPVSIPVAATTSTPQGAVHALREREVWGDLLGKNSQDPLAYLDGANGSASSQSPMPASRPPIKAPPSVPVNATPGPQAMSRHQDPLTMLGGQPFAVPPMMPTTSAVQPAPAPAKLIPDDFDPLSMILAPRGQTAPASFFPVAPPAPVMPQPAPVPSAIPAAMPMVAPAARPPLAPDLMADLTRIDDHQVAAPDLRNGTADPLDAMEAMKARRAERKTRLLEKTSGAPLATLPGMTAASAPPAASLRPAIPPMLTADPLPITAASASPAVTHPAFSQEAAKILFRGMGFSGAAVPTGRETAVLHEVGEMVRAMSDGLVSLLAARKMLKSEFRMDETQVQPEENNPFKHFKMAELALDELFITRSGGFQAPAEAAASALDDVKGHVMLTMAAMQRAIRLIVERLDPKVIAREEEEGSARIRGLGARKGKWEIYSELHQRLSGNLDGMTRQIIAEAFAQVQEEQARRTASKFQESKK</sequence>
<evidence type="ECO:0000313" key="4">
    <source>
        <dbReference type="Proteomes" id="UP001549031"/>
    </source>
</evidence>
<dbReference type="EMBL" id="JBEPLJ010000005">
    <property type="protein sequence ID" value="MET3585324.1"/>
    <property type="molecule type" value="Genomic_DNA"/>
</dbReference>
<proteinExistence type="predicted"/>
<accession>A0ABV2H4F9</accession>
<dbReference type="Proteomes" id="UP001549031">
    <property type="component" value="Unassembled WGS sequence"/>
</dbReference>
<name>A0ABV2H4F9_9HYPH</name>
<organism evidence="3 4">
    <name type="scientific">Pseudorhizobium tarimense</name>
    <dbReference type="NCBI Taxonomy" id="1079109"/>
    <lineage>
        <taxon>Bacteria</taxon>
        <taxon>Pseudomonadati</taxon>
        <taxon>Pseudomonadota</taxon>
        <taxon>Alphaproteobacteria</taxon>
        <taxon>Hyphomicrobiales</taxon>
        <taxon>Rhizobiaceae</taxon>
        <taxon>Rhizobium/Agrobacterium group</taxon>
        <taxon>Pseudorhizobium</taxon>
    </lineage>
</organism>
<keyword evidence="4" id="KW-1185">Reference proteome</keyword>
<dbReference type="Pfam" id="PF20232">
    <property type="entry name" value="T6SS_FHA_C"/>
    <property type="match status" value="1"/>
</dbReference>
<feature type="region of interest" description="Disordered" evidence="1">
    <location>
        <begin position="92"/>
        <end position="126"/>
    </location>
</feature>
<dbReference type="InterPro" id="IPR046883">
    <property type="entry name" value="T6SS_FHA_C"/>
</dbReference>
<evidence type="ECO:0000259" key="2">
    <source>
        <dbReference type="Pfam" id="PF20232"/>
    </source>
</evidence>
<dbReference type="InterPro" id="IPR017735">
    <property type="entry name" value="T6SS_FHA"/>
</dbReference>